<evidence type="ECO:0000256" key="2">
    <source>
        <dbReference type="ARBA" id="ARBA00006339"/>
    </source>
</evidence>
<comment type="similarity">
    <text evidence="2">Belongs to the sulfotransferase 2 family.</text>
</comment>
<evidence type="ECO:0000256" key="7">
    <source>
        <dbReference type="ARBA" id="ARBA00023136"/>
    </source>
</evidence>
<dbReference type="GO" id="GO:0016051">
    <property type="term" value="P:carbohydrate biosynthetic process"/>
    <property type="evidence" value="ECO:0007669"/>
    <property type="project" value="InterPro"/>
</dbReference>
<protein>
    <submittedName>
        <fullName evidence="9">Chst9 protein</fullName>
    </submittedName>
</protein>
<evidence type="ECO:0000256" key="3">
    <source>
        <dbReference type="ARBA" id="ARBA00022679"/>
    </source>
</evidence>
<evidence type="ECO:0000256" key="5">
    <source>
        <dbReference type="ARBA" id="ARBA00022989"/>
    </source>
</evidence>
<sequence>MHVEAEPVQAASSTCQLDLKRYPSSRQLQAADHWFANHSDAWLSPIVIPSHRLVFCHIPKAGTSRWLRILRWMAGVQDWDSNPHFADANGLLGGLLQLKHLPTSEALRIMQDPAWTKMAVVRDPLDRLRSAYLDKILSASDPQNHWLTENLFGLPFENFTSTSFSNFLSRVEVGMRHSLDHEDRHWQRQARLCDLGRFLPYYQHVFFLSPDKAKRAELSDCFLRALAKISPNPEEVMNFSFGDHSAHELVTHRTDADAHPTYDEQLCHRARRLYAEDYEVFGMPRPRCFPGAPHVDWPGV</sequence>
<comment type="subcellular location">
    <subcellularLocation>
        <location evidence="1">Golgi apparatus membrane</location>
        <topology evidence="1">Single-pass type II membrane protein</topology>
    </subcellularLocation>
</comment>
<keyword evidence="3" id="KW-0808">Transferase</keyword>
<dbReference type="Gene3D" id="3.40.50.300">
    <property type="entry name" value="P-loop containing nucleotide triphosphate hydrolases"/>
    <property type="match status" value="1"/>
</dbReference>
<name>A0A812TG46_9DINO</name>
<evidence type="ECO:0000313" key="9">
    <source>
        <dbReference type="EMBL" id="CAE7524010.1"/>
    </source>
</evidence>
<keyword evidence="7" id="KW-0472">Membrane</keyword>
<reference evidence="9" key="1">
    <citation type="submission" date="2021-02" db="EMBL/GenBank/DDBJ databases">
        <authorList>
            <person name="Dougan E. K."/>
            <person name="Rhodes N."/>
            <person name="Thang M."/>
            <person name="Chan C."/>
        </authorList>
    </citation>
    <scope>NUCLEOTIDE SEQUENCE</scope>
</reference>
<accession>A0A812TG46</accession>
<dbReference type="InterPro" id="IPR018011">
    <property type="entry name" value="Carb_sulfotrans_8-10"/>
</dbReference>
<dbReference type="GO" id="GO:0000139">
    <property type="term" value="C:Golgi membrane"/>
    <property type="evidence" value="ECO:0007669"/>
    <property type="project" value="UniProtKB-SubCell"/>
</dbReference>
<organism evidence="9 10">
    <name type="scientific">Symbiodinium natans</name>
    <dbReference type="NCBI Taxonomy" id="878477"/>
    <lineage>
        <taxon>Eukaryota</taxon>
        <taxon>Sar</taxon>
        <taxon>Alveolata</taxon>
        <taxon>Dinophyceae</taxon>
        <taxon>Suessiales</taxon>
        <taxon>Symbiodiniaceae</taxon>
        <taxon>Symbiodinium</taxon>
    </lineage>
</organism>
<dbReference type="AlphaFoldDB" id="A0A812TG46"/>
<comment type="caution">
    <text evidence="9">The sequence shown here is derived from an EMBL/GenBank/DDBJ whole genome shotgun (WGS) entry which is preliminary data.</text>
</comment>
<dbReference type="PANTHER" id="PTHR12137">
    <property type="entry name" value="CARBOHYDRATE SULFOTRANSFERASE"/>
    <property type="match status" value="1"/>
</dbReference>
<dbReference type="PANTHER" id="PTHR12137:SF54">
    <property type="entry name" value="CARBOHYDRATE SULFOTRANSFERASE"/>
    <property type="match status" value="1"/>
</dbReference>
<keyword evidence="4" id="KW-0812">Transmembrane</keyword>
<dbReference type="InterPro" id="IPR027417">
    <property type="entry name" value="P-loop_NTPase"/>
</dbReference>
<dbReference type="Proteomes" id="UP000604046">
    <property type="component" value="Unassembled WGS sequence"/>
</dbReference>
<dbReference type="InterPro" id="IPR005331">
    <property type="entry name" value="Sulfotransferase"/>
</dbReference>
<evidence type="ECO:0000256" key="4">
    <source>
        <dbReference type="ARBA" id="ARBA00022692"/>
    </source>
</evidence>
<dbReference type="OrthoDB" id="2019940at2759"/>
<evidence type="ECO:0000256" key="8">
    <source>
        <dbReference type="ARBA" id="ARBA00023180"/>
    </source>
</evidence>
<keyword evidence="6" id="KW-0333">Golgi apparatus</keyword>
<keyword evidence="5" id="KW-1133">Transmembrane helix</keyword>
<keyword evidence="8" id="KW-0325">Glycoprotein</keyword>
<dbReference type="GO" id="GO:0008146">
    <property type="term" value="F:sulfotransferase activity"/>
    <property type="evidence" value="ECO:0007669"/>
    <property type="project" value="InterPro"/>
</dbReference>
<dbReference type="Pfam" id="PF03567">
    <property type="entry name" value="Sulfotransfer_2"/>
    <property type="match status" value="1"/>
</dbReference>
<proteinExistence type="inferred from homology"/>
<dbReference type="EMBL" id="CAJNDS010002552">
    <property type="protein sequence ID" value="CAE7524010.1"/>
    <property type="molecule type" value="Genomic_DNA"/>
</dbReference>
<keyword evidence="10" id="KW-1185">Reference proteome</keyword>
<evidence type="ECO:0000256" key="1">
    <source>
        <dbReference type="ARBA" id="ARBA00004323"/>
    </source>
</evidence>
<gene>
    <name evidence="9" type="primary">Chst9</name>
    <name evidence="9" type="ORF">SNAT2548_LOCUS29332</name>
</gene>
<evidence type="ECO:0000313" key="10">
    <source>
        <dbReference type="Proteomes" id="UP000604046"/>
    </source>
</evidence>
<evidence type="ECO:0000256" key="6">
    <source>
        <dbReference type="ARBA" id="ARBA00023034"/>
    </source>
</evidence>